<dbReference type="GO" id="GO:0061504">
    <property type="term" value="P:cyclic threonylcarbamoyladenosine biosynthetic process"/>
    <property type="evidence" value="ECO:0007669"/>
    <property type="project" value="TreeGrafter"/>
</dbReference>
<dbReference type="Gene3D" id="3.40.50.720">
    <property type="entry name" value="NAD(P)-binding Rossmann-like Domain"/>
    <property type="match status" value="1"/>
</dbReference>
<sequence>MISLADMITEQAEPYSSSKGESQQVISSEAIAAIAKHHAQPGSSIEAQALRQKITPLRYLRNQNAIPAQEQILLLESSIAQVGLGGLGGTLLDIFLRTGIGSIKAADGDLFEESNLNRQSLSTQKTLGWEKSRAANQRAYTINPSVSFDARHLFLKPKELPEFLTGADIAIDALGGLETRLALQQAAARVDIPLVTGALAGWTGYVGVILPGQPGPAEIMGRNNAAEEMLGCPAPTVTLIASLMAALTVQLLSGHPSLLAASIFVIDLKSLTFEKISL</sequence>
<dbReference type="SUPFAM" id="SSF69572">
    <property type="entry name" value="Activating enzymes of the ubiquitin-like proteins"/>
    <property type="match status" value="1"/>
</dbReference>
<dbReference type="BioCyc" id="DPIE1322246:BN4_RS00725-MONOMER"/>
<dbReference type="eggNOG" id="COG0476">
    <property type="taxonomic scope" value="Bacteria"/>
</dbReference>
<proteinExistence type="predicted"/>
<accession>M1WN67</accession>
<dbReference type="OrthoDB" id="9804286at2"/>
<dbReference type="AlphaFoldDB" id="M1WN67"/>
<dbReference type="RefSeq" id="WP_015413429.1">
    <property type="nucleotide sequence ID" value="NC_020409.1"/>
</dbReference>
<evidence type="ECO:0000313" key="3">
    <source>
        <dbReference type="Proteomes" id="UP000011724"/>
    </source>
</evidence>
<reference evidence="2 3" key="1">
    <citation type="journal article" date="2013" name="PLoS ONE">
        <title>The first genomic and proteomic characterization of a deep-sea sulfate reducer: insights into the piezophilic lifestyle of Desulfovibrio piezophilus.</title>
        <authorList>
            <person name="Pradel N."/>
            <person name="Ji B."/>
            <person name="Gimenez G."/>
            <person name="Talla E."/>
            <person name="Lenoble P."/>
            <person name="Garel M."/>
            <person name="Tamburini C."/>
            <person name="Fourquet P."/>
            <person name="Lebrun R."/>
            <person name="Bertin P."/>
            <person name="Denis Y."/>
            <person name="Pophillat M."/>
            <person name="Barbe V."/>
            <person name="Ollivier B."/>
            <person name="Dolla A."/>
        </authorList>
    </citation>
    <scope>NUCLEOTIDE SEQUENCE [LARGE SCALE GENOMIC DNA]</scope>
    <source>
        <strain evidence="3">DSM 10523 / SB164P1</strain>
    </source>
</reference>
<organism evidence="2 3">
    <name type="scientific">Pseudodesulfovibrio piezophilus (strain DSM 21447 / JCM 15486 / C1TLV30)</name>
    <name type="common">Desulfovibrio piezophilus</name>
    <dbReference type="NCBI Taxonomy" id="1322246"/>
    <lineage>
        <taxon>Bacteria</taxon>
        <taxon>Pseudomonadati</taxon>
        <taxon>Thermodesulfobacteriota</taxon>
        <taxon>Desulfovibrionia</taxon>
        <taxon>Desulfovibrionales</taxon>
        <taxon>Desulfovibrionaceae</taxon>
    </lineage>
</organism>
<evidence type="ECO:0000313" key="2">
    <source>
        <dbReference type="EMBL" id="CCH47374.1"/>
    </source>
</evidence>
<dbReference type="GO" id="GO:0061503">
    <property type="term" value="F:tRNA threonylcarbamoyladenosine dehydratase"/>
    <property type="evidence" value="ECO:0007669"/>
    <property type="project" value="TreeGrafter"/>
</dbReference>
<dbReference type="Pfam" id="PF00899">
    <property type="entry name" value="ThiF"/>
    <property type="match status" value="1"/>
</dbReference>
<dbReference type="KEGG" id="dpi:BN4_10134"/>
<name>M1WN67_PSEP2</name>
<evidence type="ECO:0000259" key="1">
    <source>
        <dbReference type="Pfam" id="PF00899"/>
    </source>
</evidence>
<dbReference type="GO" id="GO:0008641">
    <property type="term" value="F:ubiquitin-like modifier activating enzyme activity"/>
    <property type="evidence" value="ECO:0007669"/>
    <property type="project" value="InterPro"/>
</dbReference>
<keyword evidence="3" id="KW-1185">Reference proteome</keyword>
<gene>
    <name evidence="2" type="ordered locus">BN4_10134</name>
</gene>
<dbReference type="InterPro" id="IPR000594">
    <property type="entry name" value="ThiF_NAD_FAD-bd"/>
</dbReference>
<dbReference type="PATRIC" id="fig|879567.3.peg.141"/>
<protein>
    <submittedName>
        <fullName evidence="2">UBA/THIF-type NAD/FAD binding protein</fullName>
    </submittedName>
</protein>
<dbReference type="InterPro" id="IPR035985">
    <property type="entry name" value="Ubiquitin-activating_enz"/>
</dbReference>
<feature type="domain" description="THIF-type NAD/FAD binding fold" evidence="1">
    <location>
        <begin position="61"/>
        <end position="276"/>
    </location>
</feature>
<reference evidence="3" key="2">
    <citation type="journal article" date="2013" name="Stand. Genomic Sci.">
        <title>Complete genome sequence of Desulfocapsa sulfexigens, a marine deltaproteobacterium specialized in disproportionating inorganic sulfur compounds.</title>
        <authorList>
            <person name="Finster K.W."/>
            <person name="Kjeldsen K.U."/>
            <person name="Kube M."/>
            <person name="Reinhardt R."/>
            <person name="Mussmann M."/>
            <person name="Amann R."/>
            <person name="Schreiber L."/>
        </authorList>
    </citation>
    <scope>NUCLEOTIDE SEQUENCE [LARGE SCALE GENOMIC DNA]</scope>
    <source>
        <strain evidence="3">DSM 10523 / SB164P1</strain>
    </source>
</reference>
<dbReference type="PANTHER" id="PTHR43267">
    <property type="entry name" value="TRNA THREONYLCARBAMOYLADENOSINE DEHYDRATASE"/>
    <property type="match status" value="1"/>
</dbReference>
<dbReference type="InterPro" id="IPR045886">
    <property type="entry name" value="ThiF/MoeB/HesA"/>
</dbReference>
<dbReference type="PANTHER" id="PTHR43267:SF1">
    <property type="entry name" value="TRNA THREONYLCARBAMOYLADENOSINE DEHYDRATASE"/>
    <property type="match status" value="1"/>
</dbReference>
<dbReference type="STRING" id="1322246.BN4_10134"/>
<dbReference type="EMBL" id="FO203427">
    <property type="protein sequence ID" value="CCH47374.1"/>
    <property type="molecule type" value="Genomic_DNA"/>
</dbReference>
<dbReference type="HOGENOM" id="CLU_013325_10_4_7"/>
<dbReference type="Proteomes" id="UP000011724">
    <property type="component" value="Chromosome"/>
</dbReference>